<evidence type="ECO:0008006" key="3">
    <source>
        <dbReference type="Google" id="ProtNLM"/>
    </source>
</evidence>
<dbReference type="Proteomes" id="UP000198850">
    <property type="component" value="Unassembled WGS sequence"/>
</dbReference>
<proteinExistence type="predicted"/>
<sequence length="435" mass="48465">MWENKVGIKFSFVAHLLVIFMKRLLSCLLFAIPFLSAAQSNFQYGYVVTDKKDTLKGYVNYRERSVNPSSVQFKPAPERKTQVFDLKSSAAYAISGVEKFQRFVVDISMGKVNIPNLSIGIDSGSRRDTVFLKVLQEGKYVSLYSYKDEVKNRFYIRAKNSPVPEELIYQRFLDPEKSSSIITTGKYAGQLLDIMLRYNAGTNADVEKLRHLNYDEGDILKITSMINGQQAFKSKTSRVRLFAGTGVSISSANYRGDNDLANAAAKSKSSVFPVLTAGADLFANPAIGKLIYRVELSLAGSRNEISTTTDQPGTAAISHRFDQYTASVVPQVIYNIYNTGPLKIFLAAGFALNVSKFNHNRTSVYNSVRNETTTTENLIVLEGFTSTFPVKAGIVFHKRIEVSAIYVPSSSVTNYNFYGISVKRFTIGLNYLFGK</sequence>
<protein>
    <recommendedName>
        <fullName evidence="3">Outer membrane protein beta-barrel domain-containing protein</fullName>
    </recommendedName>
</protein>
<evidence type="ECO:0000313" key="2">
    <source>
        <dbReference type="Proteomes" id="UP000198850"/>
    </source>
</evidence>
<dbReference type="EMBL" id="FNRA01000002">
    <property type="protein sequence ID" value="SEA11000.1"/>
    <property type="molecule type" value="Genomic_DNA"/>
</dbReference>
<reference evidence="1 2" key="1">
    <citation type="submission" date="2016-10" db="EMBL/GenBank/DDBJ databases">
        <authorList>
            <person name="de Groot N.N."/>
        </authorList>
    </citation>
    <scope>NUCLEOTIDE SEQUENCE [LARGE SCALE GENOMIC DNA]</scope>
    <source>
        <strain evidence="1 2">DSM 19033</strain>
    </source>
</reference>
<dbReference type="AlphaFoldDB" id="A0A1H3YHD0"/>
<name>A0A1H3YHD0_9SPHI</name>
<gene>
    <name evidence="1" type="ORF">SAMN05443550_10220</name>
</gene>
<accession>A0A1H3YHD0</accession>
<keyword evidence="2" id="KW-1185">Reference proteome</keyword>
<evidence type="ECO:0000313" key="1">
    <source>
        <dbReference type="EMBL" id="SEA11000.1"/>
    </source>
</evidence>
<dbReference type="STRING" id="425514.SAMN05443550_10220"/>
<organism evidence="1 2">
    <name type="scientific">Pedobacter hartonius</name>
    <dbReference type="NCBI Taxonomy" id="425514"/>
    <lineage>
        <taxon>Bacteria</taxon>
        <taxon>Pseudomonadati</taxon>
        <taxon>Bacteroidota</taxon>
        <taxon>Sphingobacteriia</taxon>
        <taxon>Sphingobacteriales</taxon>
        <taxon>Sphingobacteriaceae</taxon>
        <taxon>Pedobacter</taxon>
    </lineage>
</organism>